<protein>
    <submittedName>
        <fullName evidence="1">PqqD family protein</fullName>
    </submittedName>
</protein>
<organism evidence="1 2">
    <name type="scientific">Actinophytocola gossypii</name>
    <dbReference type="NCBI Taxonomy" id="2812003"/>
    <lineage>
        <taxon>Bacteria</taxon>
        <taxon>Bacillati</taxon>
        <taxon>Actinomycetota</taxon>
        <taxon>Actinomycetes</taxon>
        <taxon>Pseudonocardiales</taxon>
        <taxon>Pseudonocardiaceae</taxon>
    </lineage>
</organism>
<name>A0ABT2J335_9PSEU</name>
<comment type="caution">
    <text evidence="1">The sequence shown here is derived from an EMBL/GenBank/DDBJ whole genome shotgun (WGS) entry which is preliminary data.</text>
</comment>
<accession>A0ABT2J335</accession>
<dbReference type="Pfam" id="PF05402">
    <property type="entry name" value="PqqD"/>
    <property type="match status" value="1"/>
</dbReference>
<dbReference type="RefSeq" id="WP_260189615.1">
    <property type="nucleotide sequence ID" value="NZ_JAFFZE010000004.1"/>
</dbReference>
<proteinExistence type="predicted"/>
<dbReference type="InterPro" id="IPR041881">
    <property type="entry name" value="PqqD_sf"/>
</dbReference>
<dbReference type="EMBL" id="JAFFZE010000004">
    <property type="protein sequence ID" value="MCT2582268.1"/>
    <property type="molecule type" value="Genomic_DNA"/>
</dbReference>
<dbReference type="Proteomes" id="UP001156441">
    <property type="component" value="Unassembled WGS sequence"/>
</dbReference>
<dbReference type="InterPro" id="IPR008792">
    <property type="entry name" value="PQQD"/>
</dbReference>
<gene>
    <name evidence="1" type="ORF">JT362_03900</name>
</gene>
<evidence type="ECO:0000313" key="1">
    <source>
        <dbReference type="EMBL" id="MCT2582268.1"/>
    </source>
</evidence>
<dbReference type="Gene3D" id="1.10.10.1150">
    <property type="entry name" value="Coenzyme PQQ synthesis protein D (PqqD)"/>
    <property type="match status" value="1"/>
</dbReference>
<evidence type="ECO:0000313" key="2">
    <source>
        <dbReference type="Proteomes" id="UP001156441"/>
    </source>
</evidence>
<sequence length="95" mass="10263">MSTGLRVPRRALGVRVRRVSGDLVIGVDADALELTDVAKLIYESADGRNRVADIVAIVVARYDADPAEVSADVSDFLDDLAGRGVVEWVVEEPLR</sequence>
<reference evidence="1 2" key="1">
    <citation type="submission" date="2021-02" db="EMBL/GenBank/DDBJ databases">
        <title>Actinophytocola xerophila sp. nov., isolated from soil of cotton cropping field.</title>
        <authorList>
            <person name="Huang R."/>
            <person name="Chen X."/>
            <person name="Ge X."/>
            <person name="Liu W."/>
        </authorList>
    </citation>
    <scope>NUCLEOTIDE SEQUENCE [LARGE SCALE GENOMIC DNA]</scope>
    <source>
        <strain evidence="1 2">S1-96</strain>
    </source>
</reference>
<keyword evidence="2" id="KW-1185">Reference proteome</keyword>